<name>A0A0U2YT37_9BACL</name>
<feature type="transmembrane region" description="Helical" evidence="1">
    <location>
        <begin position="85"/>
        <end position="103"/>
    </location>
</feature>
<keyword evidence="1" id="KW-0472">Membrane</keyword>
<dbReference type="RefSeq" id="WP_058381473.1">
    <property type="nucleotide sequence ID" value="NZ_CP013659.2"/>
</dbReference>
<feature type="transmembrane region" description="Helical" evidence="1">
    <location>
        <begin position="55"/>
        <end position="73"/>
    </location>
</feature>
<dbReference type="Proteomes" id="UP000067683">
    <property type="component" value="Chromosome"/>
</dbReference>
<organism evidence="2 3">
    <name type="scientific">Planococcus rifietoensis</name>
    <dbReference type="NCBI Taxonomy" id="200991"/>
    <lineage>
        <taxon>Bacteria</taxon>
        <taxon>Bacillati</taxon>
        <taxon>Bacillota</taxon>
        <taxon>Bacilli</taxon>
        <taxon>Bacillales</taxon>
        <taxon>Caryophanaceae</taxon>
        <taxon>Planococcus</taxon>
    </lineage>
</organism>
<proteinExistence type="predicted"/>
<keyword evidence="1" id="KW-1133">Transmembrane helix</keyword>
<dbReference type="EMBL" id="CP013659">
    <property type="protein sequence ID" value="ALS74766.1"/>
    <property type="molecule type" value="Genomic_DNA"/>
</dbReference>
<evidence type="ECO:0000256" key="1">
    <source>
        <dbReference type="SAM" id="Phobius"/>
    </source>
</evidence>
<keyword evidence="3" id="KW-1185">Reference proteome</keyword>
<feature type="transmembrane region" description="Helical" evidence="1">
    <location>
        <begin position="12"/>
        <end position="35"/>
    </location>
</feature>
<keyword evidence="1" id="KW-0812">Transmembrane</keyword>
<feature type="transmembrane region" description="Helical" evidence="1">
    <location>
        <begin position="109"/>
        <end position="133"/>
    </location>
</feature>
<dbReference type="AlphaFoldDB" id="A0A0U2YT37"/>
<sequence length="140" mass="15472">MENWKAVELVKDLLFGLGLYALITVVGLLVTMVTSGSSDTLLLNDDVRGDMATSTLMWMVVPAFLLSLGLAALRRIRMKNAALRISIVWALLLLFLYLVAALWSGIFTVLIASVSFYLFLAAVFLGPIVYSFLKKLPAWK</sequence>
<dbReference type="STRING" id="200991.AUC31_05805"/>
<dbReference type="KEGG" id="prt:AUC31_05805"/>
<evidence type="ECO:0000313" key="3">
    <source>
        <dbReference type="Proteomes" id="UP000067683"/>
    </source>
</evidence>
<accession>A0A0U2YT37</accession>
<evidence type="ECO:0000313" key="2">
    <source>
        <dbReference type="EMBL" id="ALS74766.1"/>
    </source>
</evidence>
<protein>
    <submittedName>
        <fullName evidence="2">Uncharacterized protein</fullName>
    </submittedName>
</protein>
<gene>
    <name evidence="2" type="ORF">AUC31_05805</name>
</gene>
<reference evidence="2" key="1">
    <citation type="submission" date="2016-01" db="EMBL/GenBank/DDBJ databases">
        <title>Complete genome of Planococcus rifietoensis type strain M8.</title>
        <authorList>
            <person name="See-Too W.S."/>
        </authorList>
    </citation>
    <scope>NUCLEOTIDE SEQUENCE [LARGE SCALE GENOMIC DNA]</scope>
    <source>
        <strain evidence="2">M8</strain>
    </source>
</reference>
<dbReference type="OrthoDB" id="2427164at2"/>